<feature type="transmembrane region" description="Helical" evidence="13">
    <location>
        <begin position="133"/>
        <end position="154"/>
    </location>
</feature>
<evidence type="ECO:0000256" key="13">
    <source>
        <dbReference type="SAM" id="Phobius"/>
    </source>
</evidence>
<dbReference type="InterPro" id="IPR020846">
    <property type="entry name" value="MFS_dom"/>
</dbReference>
<feature type="transmembrane region" description="Helical" evidence="13">
    <location>
        <begin position="76"/>
        <end position="97"/>
    </location>
</feature>
<dbReference type="SUPFAM" id="SSF103473">
    <property type="entry name" value="MFS general substrate transporter"/>
    <property type="match status" value="1"/>
</dbReference>
<feature type="transmembrane region" description="Helical" evidence="13">
    <location>
        <begin position="166"/>
        <end position="187"/>
    </location>
</feature>
<evidence type="ECO:0000256" key="11">
    <source>
        <dbReference type="ARBA" id="ARBA00054632"/>
    </source>
</evidence>
<keyword evidence="10" id="KW-0739">Sodium transport</keyword>
<feature type="transmembrane region" description="Helical" evidence="13">
    <location>
        <begin position="345"/>
        <end position="364"/>
    </location>
</feature>
<feature type="transmembrane region" description="Helical" evidence="13">
    <location>
        <begin position="259"/>
        <end position="286"/>
    </location>
</feature>
<dbReference type="Pfam" id="PF07690">
    <property type="entry name" value="MFS_1"/>
    <property type="match status" value="1"/>
</dbReference>
<dbReference type="GO" id="GO:0016020">
    <property type="term" value="C:membrane"/>
    <property type="evidence" value="ECO:0007669"/>
    <property type="project" value="UniProtKB-SubCell"/>
</dbReference>
<gene>
    <name evidence="15" type="ORF">DGUA_6G001015</name>
</gene>
<evidence type="ECO:0000256" key="4">
    <source>
        <dbReference type="ARBA" id="ARBA00022692"/>
    </source>
</evidence>
<feature type="transmembrane region" description="Helical" evidence="13">
    <location>
        <begin position="104"/>
        <end position="127"/>
    </location>
</feature>
<comment type="function">
    <text evidence="11">May be an inorganic phosphate cotransporter.</text>
</comment>
<dbReference type="GO" id="GO:0006820">
    <property type="term" value="P:monoatomic anion transport"/>
    <property type="evidence" value="ECO:0007669"/>
    <property type="project" value="TreeGrafter"/>
</dbReference>
<dbReference type="Proteomes" id="UP000268350">
    <property type="component" value="Unassembled WGS sequence"/>
</dbReference>
<evidence type="ECO:0000256" key="8">
    <source>
        <dbReference type="ARBA" id="ARBA00023065"/>
    </source>
</evidence>
<keyword evidence="5" id="KW-0769">Symport</keyword>
<keyword evidence="7" id="KW-0915">Sodium</keyword>
<dbReference type="GO" id="GO:0015293">
    <property type="term" value="F:symporter activity"/>
    <property type="evidence" value="ECO:0007669"/>
    <property type="project" value="UniProtKB-KW"/>
</dbReference>
<evidence type="ECO:0000259" key="14">
    <source>
        <dbReference type="PROSITE" id="PS50850"/>
    </source>
</evidence>
<dbReference type="PANTHER" id="PTHR11662">
    <property type="entry name" value="SOLUTE CARRIER FAMILY 17"/>
    <property type="match status" value="1"/>
</dbReference>
<evidence type="ECO:0000256" key="1">
    <source>
        <dbReference type="ARBA" id="ARBA00004141"/>
    </source>
</evidence>
<evidence type="ECO:0000313" key="16">
    <source>
        <dbReference type="Proteomes" id="UP000268350"/>
    </source>
</evidence>
<evidence type="ECO:0000256" key="7">
    <source>
        <dbReference type="ARBA" id="ARBA00023053"/>
    </source>
</evidence>
<dbReference type="PROSITE" id="PS50850">
    <property type="entry name" value="MFS"/>
    <property type="match status" value="1"/>
</dbReference>
<dbReference type="Gene3D" id="1.20.1250.20">
    <property type="entry name" value="MFS general substrate transporter like domains"/>
    <property type="match status" value="2"/>
</dbReference>
<dbReference type="InterPro" id="IPR036259">
    <property type="entry name" value="MFS_trans_sf"/>
</dbReference>
<name>A0A3B0J2V8_DROGU</name>
<dbReference type="STRING" id="7266.A0A3B0J2V8"/>
<keyword evidence="3" id="KW-0813">Transport</keyword>
<dbReference type="OrthoDB" id="2985014at2759"/>
<proteinExistence type="inferred from homology"/>
<keyword evidence="6 13" id="KW-1133">Transmembrane helix</keyword>
<evidence type="ECO:0000256" key="9">
    <source>
        <dbReference type="ARBA" id="ARBA00023136"/>
    </source>
</evidence>
<dbReference type="CDD" id="cd17318">
    <property type="entry name" value="MFS_SLC17"/>
    <property type="match status" value="1"/>
</dbReference>
<evidence type="ECO:0000256" key="10">
    <source>
        <dbReference type="ARBA" id="ARBA00023201"/>
    </source>
</evidence>
<feature type="transmembrane region" description="Helical" evidence="13">
    <location>
        <begin position="412"/>
        <end position="430"/>
    </location>
</feature>
<keyword evidence="9 13" id="KW-0472">Membrane</keyword>
<evidence type="ECO:0000256" key="2">
    <source>
        <dbReference type="ARBA" id="ARBA00008586"/>
    </source>
</evidence>
<evidence type="ECO:0000256" key="3">
    <source>
        <dbReference type="ARBA" id="ARBA00022448"/>
    </source>
</evidence>
<organism evidence="15 16">
    <name type="scientific">Drosophila guanche</name>
    <name type="common">Fruit fly</name>
    <dbReference type="NCBI Taxonomy" id="7266"/>
    <lineage>
        <taxon>Eukaryota</taxon>
        <taxon>Metazoa</taxon>
        <taxon>Ecdysozoa</taxon>
        <taxon>Arthropoda</taxon>
        <taxon>Hexapoda</taxon>
        <taxon>Insecta</taxon>
        <taxon>Pterygota</taxon>
        <taxon>Neoptera</taxon>
        <taxon>Endopterygota</taxon>
        <taxon>Diptera</taxon>
        <taxon>Brachycera</taxon>
        <taxon>Muscomorpha</taxon>
        <taxon>Ephydroidea</taxon>
        <taxon>Drosophilidae</taxon>
        <taxon>Drosophila</taxon>
        <taxon>Sophophora</taxon>
    </lineage>
</organism>
<dbReference type="FunFam" id="1.20.1250.20:FF:000003">
    <property type="entry name" value="Solute carrier family 17 member 3"/>
    <property type="match status" value="1"/>
</dbReference>
<dbReference type="GO" id="GO:0006814">
    <property type="term" value="P:sodium ion transport"/>
    <property type="evidence" value="ECO:0007669"/>
    <property type="project" value="UniProtKB-KW"/>
</dbReference>
<dbReference type="AlphaFoldDB" id="A0A3B0J2V8"/>
<feature type="transmembrane region" description="Helical" evidence="13">
    <location>
        <begin position="32"/>
        <end position="56"/>
    </location>
</feature>
<comment type="similarity">
    <text evidence="2">Belongs to the major facilitator superfamily. Sodium/anion cotransporter family.</text>
</comment>
<feature type="transmembrane region" description="Helical" evidence="13">
    <location>
        <begin position="370"/>
        <end position="391"/>
    </location>
</feature>
<feature type="domain" description="Major facilitator superfamily (MFS) profile" evidence="14">
    <location>
        <begin position="29"/>
        <end position="476"/>
    </location>
</feature>
<dbReference type="EMBL" id="OUUW01000001">
    <property type="protein sequence ID" value="SPP73522.1"/>
    <property type="molecule type" value="Genomic_DNA"/>
</dbReference>
<comment type="subcellular location">
    <subcellularLocation>
        <location evidence="1">Membrane</location>
        <topology evidence="1">Multi-pass membrane protein</topology>
    </subcellularLocation>
</comment>
<feature type="transmembrane region" description="Helical" evidence="13">
    <location>
        <begin position="199"/>
        <end position="216"/>
    </location>
</feature>
<accession>A0A3B0J2V8</accession>
<keyword evidence="4 13" id="KW-0812">Transmembrane</keyword>
<evidence type="ECO:0000256" key="5">
    <source>
        <dbReference type="ARBA" id="ARBA00022847"/>
    </source>
</evidence>
<keyword evidence="8" id="KW-0406">Ion transport</keyword>
<evidence type="ECO:0000313" key="15">
    <source>
        <dbReference type="EMBL" id="SPP73522.1"/>
    </source>
</evidence>
<dbReference type="PANTHER" id="PTHR11662:SF280">
    <property type="entry name" value="FI21844P1-RELATED"/>
    <property type="match status" value="1"/>
</dbReference>
<dbReference type="InterPro" id="IPR050382">
    <property type="entry name" value="MFS_Na/Anion_cotransporter"/>
</dbReference>
<evidence type="ECO:0000256" key="12">
    <source>
        <dbReference type="ARBA" id="ARBA00068450"/>
    </source>
</evidence>
<dbReference type="InterPro" id="IPR011701">
    <property type="entry name" value="MFS"/>
</dbReference>
<evidence type="ECO:0000256" key="6">
    <source>
        <dbReference type="ARBA" id="ARBA00022989"/>
    </source>
</evidence>
<protein>
    <recommendedName>
        <fullName evidence="12">Putative inorganic phosphate cotransporter</fullName>
    </recommendedName>
</protein>
<dbReference type="FunFam" id="1.20.1250.20:FF:000144">
    <property type="entry name" value="Picot, isoform B"/>
    <property type="match status" value="1"/>
</dbReference>
<sequence length="579" mass="64588">MVLGCFPSCSRTGYQQIGNTGPRFGVRHLQCILVFFGLAVAYSLRVNLSVAIVAMTDRNASNPDFPEFEWNESVKSYLLSSFFWGYVVTQVPGGYLSAIYGAKYMLFFGVLICSCLALLTPFCAITGGWKTVVVLRAVQGLCQGVIFPSTHTFLSKWAPTEERGRLVGYSYSGSQFGTVVMLSVSGYIASSSLGWPSTFYVPGCAGILWSFVWYFYCSSTPAEHPTITPAERRYIESSGQARRASDVWREVEPRPRTPWLRILTSGPFLVLVLAHCANNWGFWTLLTEIPTFMKSVLGMDIKSNGPLSALPYFAMILLTCVFIWLSDAMKQRGTILPLGFSRKFFNTLGMWLPMLALIGLGYITEGEANVRLAIALLTLAVATNSATYLGFHVNHIDLAPNYAGTLMGITNCAANFMSILAPLIVGLIVWDEVSEIPFDFPCLPVDLCSFREILHNGESFFSAPLLFTLWEICSSCCSVARVCKIGTRQLELQRQQVPLRSEKTLLGIGRRLSKLERAKMQLGIGCCEAVKNSCTLMGEVHSMELIDRINSYTHDYRDIYKDIYTLFICTEIIYRIRTY</sequence>
<keyword evidence="16" id="KW-1185">Reference proteome</keyword>
<feature type="transmembrane region" description="Helical" evidence="13">
    <location>
        <begin position="306"/>
        <end position="325"/>
    </location>
</feature>
<reference evidence="16" key="1">
    <citation type="submission" date="2018-01" db="EMBL/GenBank/DDBJ databases">
        <authorList>
            <person name="Alioto T."/>
            <person name="Alioto T."/>
        </authorList>
    </citation>
    <scope>NUCLEOTIDE SEQUENCE [LARGE SCALE GENOMIC DNA]</scope>
</reference>